<evidence type="ECO:0000313" key="2">
    <source>
        <dbReference type="EMBL" id="PMD23730.1"/>
    </source>
</evidence>
<feature type="compositionally biased region" description="Low complexity" evidence="1">
    <location>
        <begin position="144"/>
        <end position="156"/>
    </location>
</feature>
<organism evidence="2 3">
    <name type="scientific">Hyaloscypha hepaticicola</name>
    <dbReference type="NCBI Taxonomy" id="2082293"/>
    <lineage>
        <taxon>Eukaryota</taxon>
        <taxon>Fungi</taxon>
        <taxon>Dikarya</taxon>
        <taxon>Ascomycota</taxon>
        <taxon>Pezizomycotina</taxon>
        <taxon>Leotiomycetes</taxon>
        <taxon>Helotiales</taxon>
        <taxon>Hyaloscyphaceae</taxon>
        <taxon>Hyaloscypha</taxon>
    </lineage>
</organism>
<dbReference type="Proteomes" id="UP000235672">
    <property type="component" value="Unassembled WGS sequence"/>
</dbReference>
<name>A0A2J6QBT1_9HELO</name>
<dbReference type="EMBL" id="KZ613474">
    <property type="protein sequence ID" value="PMD23730.1"/>
    <property type="molecule type" value="Genomic_DNA"/>
</dbReference>
<evidence type="ECO:0000313" key="3">
    <source>
        <dbReference type="Proteomes" id="UP000235672"/>
    </source>
</evidence>
<feature type="region of interest" description="Disordered" evidence="1">
    <location>
        <begin position="141"/>
        <end position="191"/>
    </location>
</feature>
<keyword evidence="3" id="KW-1185">Reference proteome</keyword>
<gene>
    <name evidence="2" type="ORF">NA56DRAFT_47305</name>
</gene>
<protein>
    <submittedName>
        <fullName evidence="2">Uncharacterized protein</fullName>
    </submittedName>
</protein>
<evidence type="ECO:0000256" key="1">
    <source>
        <dbReference type="SAM" id="MobiDB-lite"/>
    </source>
</evidence>
<feature type="compositionally biased region" description="Polar residues" evidence="1">
    <location>
        <begin position="182"/>
        <end position="191"/>
    </location>
</feature>
<dbReference type="AlphaFoldDB" id="A0A2J6QBT1"/>
<sequence length="191" mass="21094">MLLNLRPAIIKLALHDQHSSGCRALHGSCATLRCSREACRVCDGGRGRVRSRWCCHTERSKQMYHRLVDKNTNSPQDMQCEMRHAFWLDLLRFFLACVWSCSFPSSFTTATSSVNLLPSVYNVASSWNAKLCFLFVRTGTSKATSSGGKLLKSTSSANPDLPSRFPSAGKELGGQGAIRVHVSQQPTSEQP</sequence>
<accession>A0A2J6QBT1</accession>
<reference evidence="2 3" key="1">
    <citation type="submission" date="2016-05" db="EMBL/GenBank/DDBJ databases">
        <title>A degradative enzymes factory behind the ericoid mycorrhizal symbiosis.</title>
        <authorList>
            <consortium name="DOE Joint Genome Institute"/>
            <person name="Martino E."/>
            <person name="Morin E."/>
            <person name="Grelet G."/>
            <person name="Kuo A."/>
            <person name="Kohler A."/>
            <person name="Daghino S."/>
            <person name="Barry K."/>
            <person name="Choi C."/>
            <person name="Cichocki N."/>
            <person name="Clum A."/>
            <person name="Copeland A."/>
            <person name="Hainaut M."/>
            <person name="Haridas S."/>
            <person name="Labutti K."/>
            <person name="Lindquist E."/>
            <person name="Lipzen A."/>
            <person name="Khouja H.-R."/>
            <person name="Murat C."/>
            <person name="Ohm R."/>
            <person name="Olson A."/>
            <person name="Spatafora J."/>
            <person name="Veneault-Fourrey C."/>
            <person name="Henrissat B."/>
            <person name="Grigoriev I."/>
            <person name="Martin F."/>
            <person name="Perotto S."/>
        </authorList>
    </citation>
    <scope>NUCLEOTIDE SEQUENCE [LARGE SCALE GENOMIC DNA]</scope>
    <source>
        <strain evidence="2 3">UAMH 7357</strain>
    </source>
</reference>
<proteinExistence type="predicted"/>